<protein>
    <recommendedName>
        <fullName evidence="3">PE domain-containing protein</fullName>
    </recommendedName>
</protein>
<dbReference type="EMBL" id="VLNY01000004">
    <property type="protein sequence ID" value="KAA0023042.1"/>
    <property type="molecule type" value="Genomic_DNA"/>
</dbReference>
<sequence>MGIQSIRWRSECAQPGRRCAPAIREIALFPRIREWNAASIATSADRRTFIPGGMATMGTNLEVDTAALRGLATALNDDADQVAQLDPARPIAAAALEMPSSQVGAAVGAAADPVAKSYRRMADQIRSMSAAAQTNATSYDATEEAFRRQFMLYRLGL</sequence>
<evidence type="ECO:0008006" key="3">
    <source>
        <dbReference type="Google" id="ProtNLM"/>
    </source>
</evidence>
<dbReference type="Pfam" id="PF23721">
    <property type="entry name" value="DUF7162"/>
    <property type="match status" value="1"/>
</dbReference>
<dbReference type="OrthoDB" id="4466001at2"/>
<name>A0A5A7SCY4_9NOCA</name>
<comment type="caution">
    <text evidence="1">The sequence shown here is derived from an EMBL/GenBank/DDBJ whole genome shotgun (WGS) entry which is preliminary data.</text>
</comment>
<dbReference type="InterPro" id="IPR055586">
    <property type="entry name" value="DUF7162"/>
</dbReference>
<evidence type="ECO:0000313" key="2">
    <source>
        <dbReference type="Proteomes" id="UP000322244"/>
    </source>
</evidence>
<gene>
    <name evidence="1" type="ORF">FOY51_11155</name>
</gene>
<evidence type="ECO:0000313" key="1">
    <source>
        <dbReference type="EMBL" id="KAA0023042.1"/>
    </source>
</evidence>
<dbReference type="AlphaFoldDB" id="A0A5A7SCY4"/>
<keyword evidence="2" id="KW-1185">Reference proteome</keyword>
<organism evidence="1 2">
    <name type="scientific">Antrihabitans cavernicola</name>
    <dbReference type="NCBI Taxonomy" id="2495913"/>
    <lineage>
        <taxon>Bacteria</taxon>
        <taxon>Bacillati</taxon>
        <taxon>Actinomycetota</taxon>
        <taxon>Actinomycetes</taxon>
        <taxon>Mycobacteriales</taxon>
        <taxon>Nocardiaceae</taxon>
        <taxon>Antrihabitans</taxon>
    </lineage>
</organism>
<reference evidence="1 2" key="1">
    <citation type="submission" date="2019-07" db="EMBL/GenBank/DDBJ databases">
        <title>Rhodococcus cavernicolus sp. nov., isolated from a cave.</title>
        <authorList>
            <person name="Lee S.D."/>
        </authorList>
    </citation>
    <scope>NUCLEOTIDE SEQUENCE [LARGE SCALE GENOMIC DNA]</scope>
    <source>
        <strain evidence="1 2">C1-24</strain>
    </source>
</reference>
<proteinExistence type="predicted"/>
<dbReference type="Proteomes" id="UP000322244">
    <property type="component" value="Unassembled WGS sequence"/>
</dbReference>
<accession>A0A5A7SCY4</accession>